<dbReference type="PANTHER" id="PTHR31008">
    <property type="entry name" value="COP1-INTERACTING PROTEIN-RELATED"/>
    <property type="match status" value="1"/>
</dbReference>
<gene>
    <name evidence="1" type="ORF">CTI12_AA424930</name>
</gene>
<proteinExistence type="predicted"/>
<name>A0A2U1M3D2_ARTAN</name>
<dbReference type="AlphaFoldDB" id="A0A2U1M3D2"/>
<evidence type="ECO:0000313" key="2">
    <source>
        <dbReference type="Proteomes" id="UP000245207"/>
    </source>
</evidence>
<dbReference type="PANTHER" id="PTHR31008:SF15">
    <property type="entry name" value="GPI-ANCHORED ADHESIN-LIKE PROTEIN"/>
    <property type="match status" value="1"/>
</dbReference>
<protein>
    <submittedName>
        <fullName evidence="1">Uncharacterized protein</fullName>
    </submittedName>
</protein>
<dbReference type="OrthoDB" id="756301at2759"/>
<accession>A0A2U1M3D2</accession>
<dbReference type="EMBL" id="PKPP01006671">
    <property type="protein sequence ID" value="PWA55759.1"/>
    <property type="molecule type" value="Genomic_DNA"/>
</dbReference>
<organism evidence="1 2">
    <name type="scientific">Artemisia annua</name>
    <name type="common">Sweet wormwood</name>
    <dbReference type="NCBI Taxonomy" id="35608"/>
    <lineage>
        <taxon>Eukaryota</taxon>
        <taxon>Viridiplantae</taxon>
        <taxon>Streptophyta</taxon>
        <taxon>Embryophyta</taxon>
        <taxon>Tracheophyta</taxon>
        <taxon>Spermatophyta</taxon>
        <taxon>Magnoliopsida</taxon>
        <taxon>eudicotyledons</taxon>
        <taxon>Gunneridae</taxon>
        <taxon>Pentapetalae</taxon>
        <taxon>asterids</taxon>
        <taxon>campanulids</taxon>
        <taxon>Asterales</taxon>
        <taxon>Asteraceae</taxon>
        <taxon>Asteroideae</taxon>
        <taxon>Anthemideae</taxon>
        <taxon>Artemisiinae</taxon>
        <taxon>Artemisia</taxon>
    </lineage>
</organism>
<evidence type="ECO:0000313" key="1">
    <source>
        <dbReference type="EMBL" id="PWA55759.1"/>
    </source>
</evidence>
<comment type="caution">
    <text evidence="1">The sequence shown here is derived from an EMBL/GenBank/DDBJ whole genome shotgun (WGS) entry which is preliminary data.</text>
</comment>
<sequence length="761" mass="87547">MEDITINEYLALEQRMLMQWECRHAEKLWFMNDDEDEYDTYEVNLRESPPISICNETSETLHSTLDDSYDAIVCNLPIFDHLFESTSHTSIPVCSIDTCEMEELEILNFGTDLFTWETPLEATLMEFKRLSSMECDLFTYDLLMSYTEDELLLLWPMIESKGLVWTTIEEDEGRFQIEYMSKGDKNPLHEEIRCQKQIEATKPSYMPYVAQSYELDKSNLNDERMYAEAEILLNNRLVRLMDISVEQWLDLKYGDPELAPMDEETEKRCNGSNLPGIYDIGYLTYCESYEWYEELEDGDLKNKALMEKALLEAPREHESDEDGRVEWPTCNWETEKHCNGSNLPGIYDIGYLTYCESYEWYEELEDGDLKNKALMEKALLEAPREHESDEAHHDWVSAFRRFPRGGIEPSHFSELKLLVRSIVLSEHKDTWQWSLDVSKGFSVASVRSLIDSHTFDVGSSATRWNKNVPIKVNCDNKMLRANYESSDRPMAHKADKVLTNSDYHRKDMAFLKNSLDQSNDNLQTSHARFRICRHLITTLRILTNMAFETNDGKLLPLYKKFLCQLTAGGIGGCMRSPADMALICMHADATLRTAQCICVLLGVLGLAYYSTLSGYLILGNPIRLLFWAHWVTAKQAFYHLSAAGLGTKLLETFEDGMVQSFMHVRTLDVSGRCELYVSGNGKTKKLASGLVKPFMTHFKVVEEQFALSVKSIKLAVDKRKNVDSWFTKRTLESVPAAVTRGYPASKSNNVKHTTEILDARI</sequence>
<keyword evidence="2" id="KW-1185">Reference proteome</keyword>
<dbReference type="Proteomes" id="UP000245207">
    <property type="component" value="Unassembled WGS sequence"/>
</dbReference>
<reference evidence="1 2" key="1">
    <citation type="journal article" date="2018" name="Mol. Plant">
        <title>The genome of Artemisia annua provides insight into the evolution of Asteraceae family and artemisinin biosynthesis.</title>
        <authorList>
            <person name="Shen Q."/>
            <person name="Zhang L."/>
            <person name="Liao Z."/>
            <person name="Wang S."/>
            <person name="Yan T."/>
            <person name="Shi P."/>
            <person name="Liu M."/>
            <person name="Fu X."/>
            <person name="Pan Q."/>
            <person name="Wang Y."/>
            <person name="Lv Z."/>
            <person name="Lu X."/>
            <person name="Zhang F."/>
            <person name="Jiang W."/>
            <person name="Ma Y."/>
            <person name="Chen M."/>
            <person name="Hao X."/>
            <person name="Li L."/>
            <person name="Tang Y."/>
            <person name="Lv G."/>
            <person name="Zhou Y."/>
            <person name="Sun X."/>
            <person name="Brodelius P.E."/>
            <person name="Rose J.K.C."/>
            <person name="Tang K."/>
        </authorList>
    </citation>
    <scope>NUCLEOTIDE SEQUENCE [LARGE SCALE GENOMIC DNA]</scope>
    <source>
        <strain evidence="2">cv. Huhao1</strain>
        <tissue evidence="1">Leaf</tissue>
    </source>
</reference>